<dbReference type="InterPro" id="IPR012337">
    <property type="entry name" value="RNaseH-like_sf"/>
</dbReference>
<dbReference type="InterPro" id="IPR036397">
    <property type="entry name" value="RNaseH_sf"/>
</dbReference>
<dbReference type="InParanoid" id="A0A2J7RHY1"/>
<dbReference type="AlphaFoldDB" id="A0A2J7RHY1"/>
<sequence length="947" mass="106633">MVYNEENCQLDISHKLNISRSESSKSLESDNTSVKSMCSCPIRSEARKDDGSQLCACPQRRHGACNRGVNVPTLHCAENMEQLLAESSGGTVSKTVRKQPKSPFLGSHIENGLYLSTQENDCKNISQGSVKVYANGERTSRNSASVIVDFPERKRIVKQRKILDMFVAEDDMSSKALSPRMTVKEGSFLCEGLTEQKLHNSNSLYITQMPEINSYERNETLKTSSLDSDSDGVRSRHTEKVEQHTEDWCNFNDEEELEEGILSYYNETISYSATASAEFEEFMVKPPVPANNSSKHEMNLECALFMRMEQNSLGNVAETHNVINQTPLTEHLCRNESHFRIVTTAHKNFRVYIPRFNPPSKNEILASLSEFCIPEYRHQEPFVGNVLDIGNKIEVGSKVLKICSMSVCDLQPFAGSLQDILDIETWRRKLLQELSYTSQGSLDQSSDFGLDNMKPALASNREVVITPCKLPPSITEVNLWPKAAQKSNVQELQGNDVGDDVSSRRIMMPLSPGQESGSDDMSFLPVTPGSLRSEQNGRGNVTTTHSTPQVTLASAYLPSPSCTPIHNSSQNRTKMLLKRSRKGLKFDPQTQENVSFMLPSIREEPEEAAVDTILKCGAAKENPISSDSSELPHFYDNSGPYKHQDSDGRSEVIRSVEQVQPENAIDLISSSQGTVEAEPVRKLLLHHQLHPVTTTQRAVEGVNSSCQIEESTPNNTYGFQVSLQNLHEVKAICEYQFLTMFIMELHIHTRGDLKPDPSYDPIRALFYMVVNDIPEDAGLSKHELAVIVVYTLDGDVKIPLLNMNENCKVTYVEDEASLVHELVKCVKKWDPDILGGYEVEMLSWGYLFQRAYTLQINLGPLVSRVPTASHQHTGNESATSNFHEEIRLTGRIMLNIWRLMRHEVFESYAYCNTSNFCVWHYFSGWKSFVKVFRHLGKHCSCHLQTRV</sequence>
<evidence type="ECO:0000259" key="2">
    <source>
        <dbReference type="Pfam" id="PF03104"/>
    </source>
</evidence>
<evidence type="ECO:0000256" key="1">
    <source>
        <dbReference type="SAM" id="MobiDB-lite"/>
    </source>
</evidence>
<feature type="domain" description="DNA-directed DNA polymerase family B exonuclease" evidence="2">
    <location>
        <begin position="712"/>
        <end position="904"/>
    </location>
</feature>
<comment type="caution">
    <text evidence="3">The sequence shown here is derived from an EMBL/GenBank/DDBJ whole genome shotgun (WGS) entry which is preliminary data.</text>
</comment>
<accession>A0A2J7RHY1</accession>
<dbReference type="InterPro" id="IPR006133">
    <property type="entry name" value="DNA-dir_DNA_pol_B_exonuc"/>
</dbReference>
<dbReference type="GO" id="GO:0000724">
    <property type="term" value="P:double-strand break repair via homologous recombination"/>
    <property type="evidence" value="ECO:0007669"/>
    <property type="project" value="TreeGrafter"/>
</dbReference>
<organism evidence="3 4">
    <name type="scientific">Cryptotermes secundus</name>
    <dbReference type="NCBI Taxonomy" id="105785"/>
    <lineage>
        <taxon>Eukaryota</taxon>
        <taxon>Metazoa</taxon>
        <taxon>Ecdysozoa</taxon>
        <taxon>Arthropoda</taxon>
        <taxon>Hexapoda</taxon>
        <taxon>Insecta</taxon>
        <taxon>Pterygota</taxon>
        <taxon>Neoptera</taxon>
        <taxon>Polyneoptera</taxon>
        <taxon>Dictyoptera</taxon>
        <taxon>Blattodea</taxon>
        <taxon>Blattoidea</taxon>
        <taxon>Termitoidae</taxon>
        <taxon>Kalotermitidae</taxon>
        <taxon>Cryptotermitinae</taxon>
        <taxon>Cryptotermes</taxon>
    </lineage>
</organism>
<dbReference type="Proteomes" id="UP000235965">
    <property type="component" value="Unassembled WGS sequence"/>
</dbReference>
<dbReference type="GO" id="GO:0003676">
    <property type="term" value="F:nucleic acid binding"/>
    <property type="evidence" value="ECO:0007669"/>
    <property type="project" value="InterPro"/>
</dbReference>
<dbReference type="GO" id="GO:0016035">
    <property type="term" value="C:zeta DNA polymerase complex"/>
    <property type="evidence" value="ECO:0007669"/>
    <property type="project" value="InterPro"/>
</dbReference>
<evidence type="ECO:0000313" key="3">
    <source>
        <dbReference type="EMBL" id="PNF40444.1"/>
    </source>
</evidence>
<proteinExistence type="predicted"/>
<dbReference type="PANTHER" id="PTHR45812">
    <property type="entry name" value="DNA POLYMERASE ZETA CATALYTIC SUBUNIT"/>
    <property type="match status" value="1"/>
</dbReference>
<dbReference type="GO" id="GO:0003887">
    <property type="term" value="F:DNA-directed DNA polymerase activity"/>
    <property type="evidence" value="ECO:0007669"/>
    <property type="project" value="TreeGrafter"/>
</dbReference>
<dbReference type="EMBL" id="NEVH01003515">
    <property type="protein sequence ID" value="PNF40444.1"/>
    <property type="molecule type" value="Genomic_DNA"/>
</dbReference>
<dbReference type="CDD" id="cd05778">
    <property type="entry name" value="DNA_polB_zeta_exo"/>
    <property type="match status" value="1"/>
</dbReference>
<feature type="region of interest" description="Disordered" evidence="1">
    <location>
        <begin position="621"/>
        <end position="650"/>
    </location>
</feature>
<name>A0A2J7RHY1_9NEOP</name>
<protein>
    <recommendedName>
        <fullName evidence="2">DNA-directed DNA polymerase family B exonuclease domain-containing protein</fullName>
    </recommendedName>
</protein>
<dbReference type="GO" id="GO:0042276">
    <property type="term" value="P:error-prone translesion synthesis"/>
    <property type="evidence" value="ECO:0007669"/>
    <property type="project" value="TreeGrafter"/>
</dbReference>
<dbReference type="InterPro" id="IPR030559">
    <property type="entry name" value="PolZ_Rev3"/>
</dbReference>
<gene>
    <name evidence="3" type="ORF">B7P43_G16347</name>
</gene>
<keyword evidence="4" id="KW-1185">Reference proteome</keyword>
<dbReference type="STRING" id="105785.A0A2J7RHY1"/>
<dbReference type="PANTHER" id="PTHR45812:SF1">
    <property type="entry name" value="DNA POLYMERASE ZETA CATALYTIC SUBUNIT"/>
    <property type="match status" value="1"/>
</dbReference>
<dbReference type="OrthoDB" id="2414538at2759"/>
<dbReference type="GO" id="GO:0005634">
    <property type="term" value="C:nucleus"/>
    <property type="evidence" value="ECO:0007669"/>
    <property type="project" value="TreeGrafter"/>
</dbReference>
<evidence type="ECO:0000313" key="4">
    <source>
        <dbReference type="Proteomes" id="UP000235965"/>
    </source>
</evidence>
<dbReference type="SUPFAM" id="SSF53098">
    <property type="entry name" value="Ribonuclease H-like"/>
    <property type="match status" value="1"/>
</dbReference>
<dbReference type="Pfam" id="PF03104">
    <property type="entry name" value="DNA_pol_B_exo1"/>
    <property type="match status" value="1"/>
</dbReference>
<reference evidence="3 4" key="1">
    <citation type="submission" date="2017-12" db="EMBL/GenBank/DDBJ databases">
        <title>Hemimetabolous genomes reveal molecular basis of termite eusociality.</title>
        <authorList>
            <person name="Harrison M.C."/>
            <person name="Jongepier E."/>
            <person name="Robertson H.M."/>
            <person name="Arning N."/>
            <person name="Bitard-Feildel T."/>
            <person name="Chao H."/>
            <person name="Childers C.P."/>
            <person name="Dinh H."/>
            <person name="Doddapaneni H."/>
            <person name="Dugan S."/>
            <person name="Gowin J."/>
            <person name="Greiner C."/>
            <person name="Han Y."/>
            <person name="Hu H."/>
            <person name="Hughes D.S.T."/>
            <person name="Huylmans A.-K."/>
            <person name="Kemena C."/>
            <person name="Kremer L.P.M."/>
            <person name="Lee S.L."/>
            <person name="Lopez-Ezquerra A."/>
            <person name="Mallet L."/>
            <person name="Monroy-Kuhn J.M."/>
            <person name="Moser A."/>
            <person name="Murali S.C."/>
            <person name="Muzny D.M."/>
            <person name="Otani S."/>
            <person name="Piulachs M.-D."/>
            <person name="Poelchau M."/>
            <person name="Qu J."/>
            <person name="Schaub F."/>
            <person name="Wada-Katsumata A."/>
            <person name="Worley K.C."/>
            <person name="Xie Q."/>
            <person name="Ylla G."/>
            <person name="Poulsen M."/>
            <person name="Gibbs R.A."/>
            <person name="Schal C."/>
            <person name="Richards S."/>
            <person name="Belles X."/>
            <person name="Korb J."/>
            <person name="Bornberg-Bauer E."/>
        </authorList>
    </citation>
    <scope>NUCLEOTIDE SEQUENCE [LARGE SCALE GENOMIC DNA]</scope>
    <source>
        <tissue evidence="3">Whole body</tissue>
    </source>
</reference>
<dbReference type="Gene3D" id="3.30.420.10">
    <property type="entry name" value="Ribonuclease H-like superfamily/Ribonuclease H"/>
    <property type="match status" value="1"/>
</dbReference>